<dbReference type="InterPro" id="IPR007195">
    <property type="entry name" value="TolB_N"/>
</dbReference>
<gene>
    <name evidence="4" type="ORF">ENN98_01525</name>
</gene>
<dbReference type="PANTHER" id="PTHR36842:SF1">
    <property type="entry name" value="PROTEIN TOLB"/>
    <property type="match status" value="1"/>
</dbReference>
<reference evidence="4" key="1">
    <citation type="journal article" date="2020" name="mSystems">
        <title>Genome- and Community-Level Interaction Insights into Carbon Utilization and Element Cycling Functions of Hydrothermarchaeota in Hydrothermal Sediment.</title>
        <authorList>
            <person name="Zhou Z."/>
            <person name="Liu Y."/>
            <person name="Xu W."/>
            <person name="Pan J."/>
            <person name="Luo Z.H."/>
            <person name="Li M."/>
        </authorList>
    </citation>
    <scope>NUCLEOTIDE SEQUENCE [LARGE SCALE GENOMIC DNA]</scope>
    <source>
        <strain evidence="4">SpSt-1224</strain>
    </source>
</reference>
<comment type="caution">
    <text evidence="4">The sequence shown here is derived from an EMBL/GenBank/DDBJ whole genome shotgun (WGS) entry which is preliminary data.</text>
</comment>
<organism evidence="4">
    <name type="scientific">Desulfurivibrio alkaliphilus</name>
    <dbReference type="NCBI Taxonomy" id="427923"/>
    <lineage>
        <taxon>Bacteria</taxon>
        <taxon>Pseudomonadati</taxon>
        <taxon>Thermodesulfobacteriota</taxon>
        <taxon>Desulfobulbia</taxon>
        <taxon>Desulfobulbales</taxon>
        <taxon>Desulfobulbaceae</taxon>
        <taxon>Desulfurivibrio</taxon>
    </lineage>
</organism>
<dbReference type="EMBL" id="DSDS01000035">
    <property type="protein sequence ID" value="HET97387.1"/>
    <property type="molecule type" value="Genomic_DNA"/>
</dbReference>
<name>A0A7C2TGT2_9BACT</name>
<evidence type="ECO:0000256" key="2">
    <source>
        <dbReference type="SAM" id="SignalP"/>
    </source>
</evidence>
<keyword evidence="2" id="KW-0732">Signal</keyword>
<evidence type="ECO:0000259" key="3">
    <source>
        <dbReference type="Pfam" id="PF04052"/>
    </source>
</evidence>
<dbReference type="Gene3D" id="2.120.10.30">
    <property type="entry name" value="TolB, C-terminal domain"/>
    <property type="match status" value="3"/>
</dbReference>
<dbReference type="SUPFAM" id="SSF52964">
    <property type="entry name" value="TolB, N-terminal domain"/>
    <property type="match status" value="1"/>
</dbReference>
<feature type="signal peptide" evidence="2">
    <location>
        <begin position="1"/>
        <end position="22"/>
    </location>
</feature>
<dbReference type="Pfam" id="PF07676">
    <property type="entry name" value="PD40"/>
    <property type="match status" value="5"/>
</dbReference>
<dbReference type="InterPro" id="IPR011659">
    <property type="entry name" value="WD40"/>
</dbReference>
<evidence type="ECO:0000256" key="1">
    <source>
        <dbReference type="ARBA" id="ARBA00009820"/>
    </source>
</evidence>
<dbReference type="Proteomes" id="UP000885986">
    <property type="component" value="Unassembled WGS sequence"/>
</dbReference>
<sequence>MSKLRLLLPLLALLLLSSPLVGSGQARVYLDITSPESRKISMAVPPLLDQNRSGQPLAEGRRMADILGRALEFHGFVQLIDPKLYGESQEADWSRQGAEFVVLGRYSESPDGFSLELRLLDITEGRMIHGRRYQAPWELVRQVLLRFSDEVVEVLSGVKGISQSQIAFVSDLDGYKEIYLADILGDDIRRVTRHQYLSVAPRFTRDGYGLAYTSFHRGNANLYQTDTRELKTTRAISRWEGLNITPSWPPTGDRMVLTLSRDGNPDLYLADNNGRVMRRLTNGEGVNVSPSFSPDGRRLAFVSDRSGTPQIYVMDMRTLAVQRLTFQGNDNTTPSWSPDGKWIAYTGRVDGALHIFIIRPEGGPPLQVTRTWGDHETPSWSPDSRQLVFSRKRNDREEICAIFTNGSGLRVLFRHEPGNHSMPQWSPRLEK</sequence>
<dbReference type="AlphaFoldDB" id="A0A7C2TGT2"/>
<feature type="domain" description="TolB N-terminal" evidence="3">
    <location>
        <begin position="29"/>
        <end position="126"/>
    </location>
</feature>
<dbReference type="Gene3D" id="3.40.50.10070">
    <property type="entry name" value="TolB, N-terminal domain"/>
    <property type="match status" value="1"/>
</dbReference>
<dbReference type="SUPFAM" id="SSF69304">
    <property type="entry name" value="Tricorn protease N-terminal domain"/>
    <property type="match status" value="1"/>
</dbReference>
<dbReference type="GO" id="GO:0015031">
    <property type="term" value="P:protein transport"/>
    <property type="evidence" value="ECO:0007669"/>
    <property type="project" value="InterPro"/>
</dbReference>
<comment type="similarity">
    <text evidence="1">Belongs to the TolB family.</text>
</comment>
<evidence type="ECO:0000313" key="4">
    <source>
        <dbReference type="EMBL" id="HET97387.1"/>
    </source>
</evidence>
<dbReference type="Pfam" id="PF04052">
    <property type="entry name" value="TolB_N"/>
    <property type="match status" value="1"/>
</dbReference>
<dbReference type="GO" id="GO:0042597">
    <property type="term" value="C:periplasmic space"/>
    <property type="evidence" value="ECO:0007669"/>
    <property type="project" value="InterPro"/>
</dbReference>
<proteinExistence type="inferred from homology"/>
<dbReference type="InterPro" id="IPR011042">
    <property type="entry name" value="6-blade_b-propeller_TolB-like"/>
</dbReference>
<feature type="chain" id="PRO_5027906770" evidence="2">
    <location>
        <begin position="23"/>
        <end position="431"/>
    </location>
</feature>
<protein>
    <submittedName>
        <fullName evidence="4">Protein TolB</fullName>
    </submittedName>
</protein>
<accession>A0A7C2TGT2</accession>
<dbReference type="PANTHER" id="PTHR36842">
    <property type="entry name" value="PROTEIN TOLB HOMOLOG"/>
    <property type="match status" value="1"/>
</dbReference>